<name>M2QTE1_CERS8</name>
<dbReference type="InterPro" id="IPR032675">
    <property type="entry name" value="LRR_dom_sf"/>
</dbReference>
<proteinExistence type="predicted"/>
<dbReference type="Gene3D" id="3.80.10.10">
    <property type="entry name" value="Ribonuclease Inhibitor"/>
    <property type="match status" value="1"/>
</dbReference>
<dbReference type="AlphaFoldDB" id="M2QTE1"/>
<dbReference type="HOGENOM" id="CLU_806534_0_0_1"/>
<protein>
    <recommendedName>
        <fullName evidence="3">F-box domain-containing protein</fullName>
    </recommendedName>
</protein>
<accession>M2QTE1</accession>
<dbReference type="EMBL" id="KB445800">
    <property type="protein sequence ID" value="EMD35315.1"/>
    <property type="molecule type" value="Genomic_DNA"/>
</dbReference>
<reference evidence="1 2" key="1">
    <citation type="journal article" date="2012" name="Proc. Natl. Acad. Sci. U.S.A.">
        <title>Comparative genomics of Ceriporiopsis subvermispora and Phanerochaete chrysosporium provide insight into selective ligninolysis.</title>
        <authorList>
            <person name="Fernandez-Fueyo E."/>
            <person name="Ruiz-Duenas F.J."/>
            <person name="Ferreira P."/>
            <person name="Floudas D."/>
            <person name="Hibbett D.S."/>
            <person name="Canessa P."/>
            <person name="Larrondo L.F."/>
            <person name="James T.Y."/>
            <person name="Seelenfreund D."/>
            <person name="Lobos S."/>
            <person name="Polanco R."/>
            <person name="Tello M."/>
            <person name="Honda Y."/>
            <person name="Watanabe T."/>
            <person name="Watanabe T."/>
            <person name="Ryu J.S."/>
            <person name="Kubicek C.P."/>
            <person name="Schmoll M."/>
            <person name="Gaskell J."/>
            <person name="Hammel K.E."/>
            <person name="St John F.J."/>
            <person name="Vanden Wymelenberg A."/>
            <person name="Sabat G."/>
            <person name="Splinter BonDurant S."/>
            <person name="Syed K."/>
            <person name="Yadav J.S."/>
            <person name="Doddapaneni H."/>
            <person name="Subramanian V."/>
            <person name="Lavin J.L."/>
            <person name="Oguiza J.A."/>
            <person name="Perez G."/>
            <person name="Pisabarro A.G."/>
            <person name="Ramirez L."/>
            <person name="Santoyo F."/>
            <person name="Master E."/>
            <person name="Coutinho P.M."/>
            <person name="Henrissat B."/>
            <person name="Lombard V."/>
            <person name="Magnuson J.K."/>
            <person name="Kuees U."/>
            <person name="Hori C."/>
            <person name="Igarashi K."/>
            <person name="Samejima M."/>
            <person name="Held B.W."/>
            <person name="Barry K.W."/>
            <person name="LaButti K.M."/>
            <person name="Lapidus A."/>
            <person name="Lindquist E.A."/>
            <person name="Lucas S.M."/>
            <person name="Riley R."/>
            <person name="Salamov A.A."/>
            <person name="Hoffmeister D."/>
            <person name="Schwenk D."/>
            <person name="Hadar Y."/>
            <person name="Yarden O."/>
            <person name="de Vries R.P."/>
            <person name="Wiebenga A."/>
            <person name="Stenlid J."/>
            <person name="Eastwood D."/>
            <person name="Grigoriev I.V."/>
            <person name="Berka R.M."/>
            <person name="Blanchette R.A."/>
            <person name="Kersten P."/>
            <person name="Martinez A.T."/>
            <person name="Vicuna R."/>
            <person name="Cullen D."/>
        </authorList>
    </citation>
    <scope>NUCLEOTIDE SEQUENCE [LARGE SCALE GENOMIC DNA]</scope>
    <source>
        <strain evidence="1 2">B</strain>
    </source>
</reference>
<evidence type="ECO:0000313" key="1">
    <source>
        <dbReference type="EMBL" id="EMD35315.1"/>
    </source>
</evidence>
<organism evidence="1 2">
    <name type="scientific">Ceriporiopsis subvermispora (strain B)</name>
    <name type="common">White-rot fungus</name>
    <name type="synonym">Gelatoporia subvermispora</name>
    <dbReference type="NCBI Taxonomy" id="914234"/>
    <lineage>
        <taxon>Eukaryota</taxon>
        <taxon>Fungi</taxon>
        <taxon>Dikarya</taxon>
        <taxon>Basidiomycota</taxon>
        <taxon>Agaricomycotina</taxon>
        <taxon>Agaricomycetes</taxon>
        <taxon>Polyporales</taxon>
        <taxon>Gelatoporiaceae</taxon>
        <taxon>Gelatoporia</taxon>
    </lineage>
</organism>
<evidence type="ECO:0008006" key="3">
    <source>
        <dbReference type="Google" id="ProtNLM"/>
    </source>
</evidence>
<dbReference type="Proteomes" id="UP000016930">
    <property type="component" value="Unassembled WGS sequence"/>
</dbReference>
<sequence>MSLWRGEIAKKGDAEVTLDAFCSHLLDLECLRVDKVPNLGAISLIPRFTMLRTLQFGELRFPLSGSLLKILSPLPNLERLSIGFPVETRSVQDEVPSSTPSSILPSLQDLALMGCSNKMRWFLQCIQTPQLRSLAIEDPTESYFEEYCALVETMVDKCAPTLRSLSIRVEDHVFGNETEDSDSSVARLLQRLLPLPDIQAIRIHFAELRSFTVYDSDFITIGRAWSELKHLEISGSTYHRPTMSILPEVAGLCPQLISLVLPLMEQEIPDDYTSDTHAKHTLQYLQIQVEAHMLEYQVTEFVDALFSTLGAHKTICSEVREDVEVVSFERKPTRWEVDWYLTGC</sequence>
<keyword evidence="2" id="KW-1185">Reference proteome</keyword>
<gene>
    <name evidence="1" type="ORF">CERSUDRAFT_96433</name>
</gene>
<evidence type="ECO:0000313" key="2">
    <source>
        <dbReference type="Proteomes" id="UP000016930"/>
    </source>
</evidence>
<dbReference type="SUPFAM" id="SSF52047">
    <property type="entry name" value="RNI-like"/>
    <property type="match status" value="1"/>
</dbReference>